<dbReference type="InterPro" id="IPR014284">
    <property type="entry name" value="RNA_pol_sigma-70_dom"/>
</dbReference>
<keyword evidence="2" id="KW-0805">Transcription regulation</keyword>
<comment type="caution">
    <text evidence="7">The sequence shown here is derived from an EMBL/GenBank/DDBJ whole genome shotgun (WGS) entry which is preliminary data.</text>
</comment>
<evidence type="ECO:0000256" key="3">
    <source>
        <dbReference type="ARBA" id="ARBA00023082"/>
    </source>
</evidence>
<dbReference type="Gene3D" id="1.10.10.10">
    <property type="entry name" value="Winged helix-like DNA-binding domain superfamily/Winged helix DNA-binding domain"/>
    <property type="match status" value="1"/>
</dbReference>
<dbReference type="SUPFAM" id="SSF88659">
    <property type="entry name" value="Sigma3 and sigma4 domains of RNA polymerase sigma factors"/>
    <property type="match status" value="1"/>
</dbReference>
<feature type="domain" description="RNA polymerase sigma-70 region 2" evidence="5">
    <location>
        <begin position="29"/>
        <end position="95"/>
    </location>
</feature>
<dbReference type="RefSeq" id="WP_380022379.1">
    <property type="nucleotide sequence ID" value="NZ_JBHSHD010000015.1"/>
</dbReference>
<proteinExistence type="inferred from homology"/>
<comment type="similarity">
    <text evidence="1">Belongs to the sigma-70 factor family. ECF subfamily.</text>
</comment>
<dbReference type="NCBIfam" id="TIGR02937">
    <property type="entry name" value="sigma70-ECF"/>
    <property type="match status" value="1"/>
</dbReference>
<dbReference type="Pfam" id="PF04542">
    <property type="entry name" value="Sigma70_r2"/>
    <property type="match status" value="1"/>
</dbReference>
<name>A0ABV9QXJ1_9GAMM</name>
<evidence type="ECO:0000256" key="2">
    <source>
        <dbReference type="ARBA" id="ARBA00023015"/>
    </source>
</evidence>
<keyword evidence="4" id="KW-0804">Transcription</keyword>
<protein>
    <submittedName>
        <fullName evidence="7">RNA polymerase sigma factor</fullName>
    </submittedName>
</protein>
<reference evidence="8" key="1">
    <citation type="journal article" date="2019" name="Int. J. Syst. Evol. Microbiol.">
        <title>The Global Catalogue of Microorganisms (GCM) 10K type strain sequencing project: providing services to taxonomists for standard genome sequencing and annotation.</title>
        <authorList>
            <consortium name="The Broad Institute Genomics Platform"/>
            <consortium name="The Broad Institute Genome Sequencing Center for Infectious Disease"/>
            <person name="Wu L."/>
            <person name="Ma J."/>
        </authorList>
    </citation>
    <scope>NUCLEOTIDE SEQUENCE [LARGE SCALE GENOMIC DNA]</scope>
    <source>
        <strain evidence="8">CCUG 30340</strain>
    </source>
</reference>
<feature type="domain" description="RNA polymerase sigma factor 70 region 4 type 2" evidence="6">
    <location>
        <begin position="124"/>
        <end position="173"/>
    </location>
</feature>
<dbReference type="Gene3D" id="1.10.1740.10">
    <property type="match status" value="1"/>
</dbReference>
<dbReference type="SUPFAM" id="SSF88946">
    <property type="entry name" value="Sigma2 domain of RNA polymerase sigma factors"/>
    <property type="match status" value="1"/>
</dbReference>
<evidence type="ECO:0000259" key="6">
    <source>
        <dbReference type="Pfam" id="PF08281"/>
    </source>
</evidence>
<dbReference type="EMBL" id="JBHSHD010000015">
    <property type="protein sequence ID" value="MFC4822098.1"/>
    <property type="molecule type" value="Genomic_DNA"/>
</dbReference>
<dbReference type="Proteomes" id="UP001595886">
    <property type="component" value="Unassembled WGS sequence"/>
</dbReference>
<dbReference type="PANTHER" id="PTHR43133:SF46">
    <property type="entry name" value="RNA POLYMERASE SIGMA-70 FACTOR ECF SUBFAMILY"/>
    <property type="match status" value="1"/>
</dbReference>
<dbReference type="InterPro" id="IPR007627">
    <property type="entry name" value="RNA_pol_sigma70_r2"/>
</dbReference>
<evidence type="ECO:0000259" key="5">
    <source>
        <dbReference type="Pfam" id="PF04542"/>
    </source>
</evidence>
<dbReference type="PANTHER" id="PTHR43133">
    <property type="entry name" value="RNA POLYMERASE ECF-TYPE SIGMA FACTO"/>
    <property type="match status" value="1"/>
</dbReference>
<dbReference type="InterPro" id="IPR013324">
    <property type="entry name" value="RNA_pol_sigma_r3/r4-like"/>
</dbReference>
<dbReference type="Pfam" id="PF08281">
    <property type="entry name" value="Sigma70_r4_2"/>
    <property type="match status" value="1"/>
</dbReference>
<dbReference type="InterPro" id="IPR013325">
    <property type="entry name" value="RNA_pol_sigma_r2"/>
</dbReference>
<dbReference type="InterPro" id="IPR036388">
    <property type="entry name" value="WH-like_DNA-bd_sf"/>
</dbReference>
<dbReference type="InterPro" id="IPR013249">
    <property type="entry name" value="RNA_pol_sigma70_r4_t2"/>
</dbReference>
<evidence type="ECO:0000256" key="4">
    <source>
        <dbReference type="ARBA" id="ARBA00023163"/>
    </source>
</evidence>
<organism evidence="7 8">
    <name type="scientific">Dokdonella ginsengisoli</name>
    <dbReference type="NCBI Taxonomy" id="363846"/>
    <lineage>
        <taxon>Bacteria</taxon>
        <taxon>Pseudomonadati</taxon>
        <taxon>Pseudomonadota</taxon>
        <taxon>Gammaproteobacteria</taxon>
        <taxon>Lysobacterales</taxon>
        <taxon>Rhodanobacteraceae</taxon>
        <taxon>Dokdonella</taxon>
    </lineage>
</organism>
<keyword evidence="3" id="KW-0731">Sigma factor</keyword>
<gene>
    <name evidence="7" type="ORF">ACFO6Q_17365</name>
</gene>
<sequence length="197" mass="22270">MSATSFQIDVPQTTLARARRGDLRALEQIYRAFERPAYTLALRMLGNVDSAREVVHDAMLHLLERIGQFRGDAPFWGWLRQIVVNEALMRLRRERGVKFEALPDDDDAPSAEPAPWMLADLKHLERAMARLPALTRSVLWLYHVEEYTHQEIAEMTGKSVSFSKSQVARGSVRLRDLLDPALSEANPEAAPCMTATA</sequence>
<evidence type="ECO:0000256" key="1">
    <source>
        <dbReference type="ARBA" id="ARBA00010641"/>
    </source>
</evidence>
<keyword evidence="8" id="KW-1185">Reference proteome</keyword>
<evidence type="ECO:0000313" key="8">
    <source>
        <dbReference type="Proteomes" id="UP001595886"/>
    </source>
</evidence>
<accession>A0ABV9QXJ1</accession>
<evidence type="ECO:0000313" key="7">
    <source>
        <dbReference type="EMBL" id="MFC4822098.1"/>
    </source>
</evidence>
<dbReference type="InterPro" id="IPR039425">
    <property type="entry name" value="RNA_pol_sigma-70-like"/>
</dbReference>